<dbReference type="Gene3D" id="3.20.20.80">
    <property type="entry name" value="Glycosidases"/>
    <property type="match status" value="1"/>
</dbReference>
<accession>A0ABX9ST44</accession>
<dbReference type="InterPro" id="IPR006047">
    <property type="entry name" value="GH13_cat_dom"/>
</dbReference>
<dbReference type="InterPro" id="IPR045857">
    <property type="entry name" value="O16G_dom_2"/>
</dbReference>
<dbReference type="PANTHER" id="PTHR10357:SF179">
    <property type="entry name" value="NEUTRAL AND BASIC AMINO ACID TRANSPORT PROTEIN RBAT"/>
    <property type="match status" value="1"/>
</dbReference>
<proteinExistence type="inferred from homology"/>
<reference evidence="4 5" key="1">
    <citation type="submission" date="2018-10" db="EMBL/GenBank/DDBJ databases">
        <title>Genomic Encyclopedia of Archaeal and Bacterial Type Strains, Phase II (KMG-II): from individual species to whole genera.</title>
        <authorList>
            <person name="Goeker M."/>
        </authorList>
    </citation>
    <scope>NUCLEOTIDE SEQUENCE [LARGE SCALE GENOMIC DNA]</scope>
    <source>
        <strain evidence="4 5">DSM 15149</strain>
    </source>
</reference>
<keyword evidence="5" id="KW-1185">Reference proteome</keyword>
<dbReference type="Proteomes" id="UP000280955">
    <property type="component" value="Unassembled WGS sequence"/>
</dbReference>
<protein>
    <recommendedName>
        <fullName evidence="2">Alpha,alpha-phosphotrehalase</fullName>
        <ecNumber evidence="2">3.2.1.93</ecNumber>
    </recommendedName>
</protein>
<evidence type="ECO:0000256" key="2">
    <source>
        <dbReference type="NCBIfam" id="TIGR02403"/>
    </source>
</evidence>
<gene>
    <name evidence="4" type="ORF">BDD30_0932</name>
</gene>
<dbReference type="PANTHER" id="PTHR10357">
    <property type="entry name" value="ALPHA-AMYLASE FAMILY MEMBER"/>
    <property type="match status" value="1"/>
</dbReference>
<name>A0ABX9ST44_9GAMM</name>
<evidence type="ECO:0000313" key="4">
    <source>
        <dbReference type="EMBL" id="RKS66606.1"/>
    </source>
</evidence>
<dbReference type="EMBL" id="RBLJ01000001">
    <property type="protein sequence ID" value="RKS66606.1"/>
    <property type="molecule type" value="Genomic_DNA"/>
</dbReference>
<dbReference type="Pfam" id="PF00128">
    <property type="entry name" value="Alpha-amylase"/>
    <property type="match status" value="1"/>
</dbReference>
<dbReference type="SUPFAM" id="SSF51011">
    <property type="entry name" value="Glycosyl hydrolase domain"/>
    <property type="match status" value="1"/>
</dbReference>
<evidence type="ECO:0000259" key="3">
    <source>
        <dbReference type="SMART" id="SM00642"/>
    </source>
</evidence>
<dbReference type="NCBIfam" id="TIGR02403">
    <property type="entry name" value="trehalose_treC"/>
    <property type="match status" value="1"/>
</dbReference>
<evidence type="ECO:0000256" key="1">
    <source>
        <dbReference type="ARBA" id="ARBA00008061"/>
    </source>
</evidence>
<dbReference type="RefSeq" id="WP_015833503.1">
    <property type="nucleotide sequence ID" value="NC_012962.1"/>
</dbReference>
<evidence type="ECO:0000313" key="5">
    <source>
        <dbReference type="Proteomes" id="UP000280955"/>
    </source>
</evidence>
<dbReference type="SMART" id="SM00642">
    <property type="entry name" value="Aamy"/>
    <property type="match status" value="1"/>
</dbReference>
<dbReference type="SUPFAM" id="SSF51445">
    <property type="entry name" value="(Trans)glycosidases"/>
    <property type="match status" value="1"/>
</dbReference>
<keyword evidence="4" id="KW-0378">Hydrolase</keyword>
<sequence>MDKIIPWWLQGVIYQIYPKSFQDTTGSGTGDLNGITYRLDYLKKLGIDAIWVTPFYLSPQVDNGYDVADYYSIDPAYGSMDDFKRLVNEAHQRDIRIIVDIVFNHTSTQHPWFKQAQDINSPYRQYYIWRDGIPGTPPNNWVSKFGGNAWEWHEESKQYYLHLFAAEQADLNWEHEPVRAELKKICEFWADLGVDGFRLDVINLVSKQQDFPEATEGDGRQFYTDGPRIHEFLQEINREAFQPAGVMTVGEMSSTSLENCQRYSSLDGEELSMVFAFHHLKVDYPNGEKWVTASPDFIELKKIFTKWQQGMHKRAWNALFWCNHDQPRIVSRFGGEGALRVPSAKMLAMVLHGMQGTPYIYQGEELGMTNPNFSQIEDYRDIESLNIYQEKIGQGGDKEKILSILAKKSRDNGRTPMQWDATHHAGFTQGEPWIALNSDYREVNAENAMQDSDSVFHCYARLIKLRKEYPVLTYGSYEDLLPSHPSLWCYVRRWESQTLLVIANLSAEVQEWSLDASLSHCSWVKLMGNYPESPLPAKNIQLQPYEAVYWLAE</sequence>
<dbReference type="GO" id="GO:0016787">
    <property type="term" value="F:hydrolase activity"/>
    <property type="evidence" value="ECO:0007669"/>
    <property type="project" value="UniProtKB-KW"/>
</dbReference>
<dbReference type="NCBIfam" id="NF008183">
    <property type="entry name" value="PRK10933.1"/>
    <property type="match status" value="1"/>
</dbReference>
<organism evidence="4 5">
    <name type="scientific">Photorhabdus asymbiotica</name>
    <dbReference type="NCBI Taxonomy" id="291112"/>
    <lineage>
        <taxon>Bacteria</taxon>
        <taxon>Pseudomonadati</taxon>
        <taxon>Pseudomonadota</taxon>
        <taxon>Gammaproteobacteria</taxon>
        <taxon>Enterobacterales</taxon>
        <taxon>Morganellaceae</taxon>
        <taxon>Photorhabdus</taxon>
    </lineage>
</organism>
<dbReference type="InterPro" id="IPR017853">
    <property type="entry name" value="GH"/>
</dbReference>
<dbReference type="Gene3D" id="2.60.40.1180">
    <property type="entry name" value="Golgi alpha-mannosidase II"/>
    <property type="match status" value="1"/>
</dbReference>
<dbReference type="CDD" id="cd11333">
    <property type="entry name" value="AmyAc_SI_OligoGlu_DGase"/>
    <property type="match status" value="1"/>
</dbReference>
<feature type="domain" description="Glycosyl hydrolase family 13 catalytic" evidence="3">
    <location>
        <begin position="15"/>
        <end position="414"/>
    </location>
</feature>
<comment type="similarity">
    <text evidence="1">Belongs to the glycosyl hydrolase 13 family.</text>
</comment>
<dbReference type="InterPro" id="IPR013780">
    <property type="entry name" value="Glyco_hydro_b"/>
</dbReference>
<dbReference type="EC" id="3.2.1.93" evidence="2"/>
<dbReference type="InterPro" id="IPR032091">
    <property type="entry name" value="Malt_amylase-like_C"/>
</dbReference>
<comment type="caution">
    <text evidence="4">The sequence shown here is derived from an EMBL/GenBank/DDBJ whole genome shotgun (WGS) entry which is preliminary data.</text>
</comment>
<dbReference type="InterPro" id="IPR012769">
    <property type="entry name" value="Trehalose_TreC"/>
</dbReference>
<dbReference type="Gene3D" id="3.90.400.10">
    <property type="entry name" value="Oligo-1,6-glucosidase, Domain 2"/>
    <property type="match status" value="1"/>
</dbReference>
<dbReference type="Pfam" id="PF16657">
    <property type="entry name" value="Malt_amylase_C"/>
    <property type="match status" value="1"/>
</dbReference>